<name>A0A084B872_STACB</name>
<sequence length="742" mass="84677">MSADPRVHPRVPSSNEDDMPIIRSLGDSLFEVTISRQNYTNFFADSVQNFSNNREEAEITLRNLHTWSPEVARFFQIRDPETLLATTFRLICESDLGYVPFDSEHVIRQFLAVSYCWRHDGLDWPQGTLLPPSPPWPFSRPFVEAVLAERGVHSDSPQRDANFRREGIWVDQMCIRQENHIEKQQSIAIMDTIYHTCRKLLILLEDVILTVDEVAALDAYIDLQFESFTNVASALKNSGLVNLQSICQKVENSRWWSRSWCWHEFEANKPWSDMRHHYYAHNATFIVNRESASSSSKSTYSFKYLALLWAWHNSMYLNGGFRNLAISRLLRWTISSNSTSPYKDPQFRKLGSERSSLLTRYSVVNLTGCSIASDMVSITINLTGLALSYTAQLQDLEHTFFTMCVLALACGEKTPLTWMSNSPTTENDCSWLSRPLGGFDVSYPNFAVGSVHGVHSITHRYIELDLLFFDAPVESITQEKLVMTYKVFPDTPIRSREIKSLDSRYPCFTETSEDEAARDDLRRKFLYASCRDGMAGVHCLWDLLDKAVVQPSFNTSRVHSFVGDEALQPAARALLEILAPTSELCTTTSTSYADAEEVLLLLLTFITDPRAVGILTPLSTLIKDSKDTHAILGFPVLRHPSDYRNLGDFQLAMPTDLVDYPATALRVWILQELREKEVEGLHYTIDKDSKAHGAFRDEQQSESTSNRWRLVGKCSLLRELLDRNINANTPFLRRRSHQVIQG</sequence>
<keyword evidence="3" id="KW-1185">Reference proteome</keyword>
<organism evidence="2 3">
    <name type="scientific">Stachybotrys chartarum (strain CBS 109288 / IBT 7711)</name>
    <name type="common">Toxic black mold</name>
    <name type="synonym">Stilbospora chartarum</name>
    <dbReference type="NCBI Taxonomy" id="1280523"/>
    <lineage>
        <taxon>Eukaryota</taxon>
        <taxon>Fungi</taxon>
        <taxon>Dikarya</taxon>
        <taxon>Ascomycota</taxon>
        <taxon>Pezizomycotina</taxon>
        <taxon>Sordariomycetes</taxon>
        <taxon>Hypocreomycetidae</taxon>
        <taxon>Hypocreales</taxon>
        <taxon>Stachybotryaceae</taxon>
        <taxon>Stachybotrys</taxon>
    </lineage>
</organism>
<feature type="domain" description="Heterokaryon incompatibility" evidence="1">
    <location>
        <begin position="112"/>
        <end position="264"/>
    </location>
</feature>
<dbReference type="OrthoDB" id="270167at2759"/>
<dbReference type="Proteomes" id="UP000028045">
    <property type="component" value="Unassembled WGS sequence"/>
</dbReference>
<evidence type="ECO:0000313" key="2">
    <source>
        <dbReference type="EMBL" id="KEY73751.1"/>
    </source>
</evidence>
<proteinExistence type="predicted"/>
<accession>A0A084B872</accession>
<dbReference type="InterPro" id="IPR052895">
    <property type="entry name" value="HetReg/Transcr_Mod"/>
</dbReference>
<dbReference type="InterPro" id="IPR010730">
    <property type="entry name" value="HET"/>
</dbReference>
<evidence type="ECO:0000313" key="3">
    <source>
        <dbReference type="Proteomes" id="UP000028045"/>
    </source>
</evidence>
<reference evidence="2 3" key="1">
    <citation type="journal article" date="2014" name="BMC Genomics">
        <title>Comparative genome sequencing reveals chemotype-specific gene clusters in the toxigenic black mold Stachybotrys.</title>
        <authorList>
            <person name="Semeiks J."/>
            <person name="Borek D."/>
            <person name="Otwinowski Z."/>
            <person name="Grishin N.V."/>
        </authorList>
    </citation>
    <scope>NUCLEOTIDE SEQUENCE [LARGE SCALE GENOMIC DNA]</scope>
    <source>
        <strain evidence="3">CBS 109288 / IBT 7711</strain>
    </source>
</reference>
<dbReference type="PANTHER" id="PTHR24148">
    <property type="entry name" value="ANKYRIN REPEAT DOMAIN-CONTAINING PROTEIN 39 HOMOLOG-RELATED"/>
    <property type="match status" value="1"/>
</dbReference>
<dbReference type="HOGENOM" id="CLU_391349_0_0_1"/>
<dbReference type="Pfam" id="PF06985">
    <property type="entry name" value="HET"/>
    <property type="match status" value="1"/>
</dbReference>
<protein>
    <recommendedName>
        <fullName evidence="1">Heterokaryon incompatibility domain-containing protein</fullName>
    </recommendedName>
</protein>
<gene>
    <name evidence="2" type="ORF">S7711_11413</name>
</gene>
<dbReference type="EMBL" id="KL647764">
    <property type="protein sequence ID" value="KEY73751.1"/>
    <property type="molecule type" value="Genomic_DNA"/>
</dbReference>
<evidence type="ECO:0000259" key="1">
    <source>
        <dbReference type="Pfam" id="PF06985"/>
    </source>
</evidence>
<dbReference type="AlphaFoldDB" id="A0A084B872"/>
<dbReference type="PANTHER" id="PTHR24148:SF73">
    <property type="entry name" value="HET DOMAIN PROTEIN (AFU_ORTHOLOGUE AFUA_8G01020)"/>
    <property type="match status" value="1"/>
</dbReference>